<dbReference type="EMBL" id="BAABME010005375">
    <property type="protein sequence ID" value="GAA0165434.1"/>
    <property type="molecule type" value="Genomic_DNA"/>
</dbReference>
<gene>
    <name evidence="1" type="ORF">LIER_20840</name>
</gene>
<protein>
    <submittedName>
        <fullName evidence="1">Uncharacterized protein</fullName>
    </submittedName>
</protein>
<dbReference type="Proteomes" id="UP001454036">
    <property type="component" value="Unassembled WGS sequence"/>
</dbReference>
<proteinExistence type="predicted"/>
<accession>A0AAV3QN08</accession>
<dbReference type="AlphaFoldDB" id="A0AAV3QN08"/>
<name>A0AAV3QN08_LITER</name>
<evidence type="ECO:0000313" key="2">
    <source>
        <dbReference type="Proteomes" id="UP001454036"/>
    </source>
</evidence>
<comment type="caution">
    <text evidence="1">The sequence shown here is derived from an EMBL/GenBank/DDBJ whole genome shotgun (WGS) entry which is preliminary data.</text>
</comment>
<keyword evidence="2" id="KW-1185">Reference proteome</keyword>
<reference evidence="1 2" key="1">
    <citation type="submission" date="2024-01" db="EMBL/GenBank/DDBJ databases">
        <title>The complete chloroplast genome sequence of Lithospermum erythrorhizon: insights into the phylogenetic relationship among Boraginaceae species and the maternal lineages of purple gromwells.</title>
        <authorList>
            <person name="Okada T."/>
            <person name="Watanabe K."/>
        </authorList>
    </citation>
    <scope>NUCLEOTIDE SEQUENCE [LARGE SCALE GENOMIC DNA]</scope>
</reference>
<evidence type="ECO:0000313" key="1">
    <source>
        <dbReference type="EMBL" id="GAA0165434.1"/>
    </source>
</evidence>
<sequence length="107" mass="11789">MVIHDNPNVGHVMGVEALSELKNPGEVEGVPDGSRDIVEDTIDDFKIEATILLDVQVEHVVEMDVTTESDMIPASNEIHVDVNVNEYQLGLIEIALDEDFSFDLGIE</sequence>
<organism evidence="1 2">
    <name type="scientific">Lithospermum erythrorhizon</name>
    <name type="common">Purple gromwell</name>
    <name type="synonym">Lithospermum officinale var. erythrorhizon</name>
    <dbReference type="NCBI Taxonomy" id="34254"/>
    <lineage>
        <taxon>Eukaryota</taxon>
        <taxon>Viridiplantae</taxon>
        <taxon>Streptophyta</taxon>
        <taxon>Embryophyta</taxon>
        <taxon>Tracheophyta</taxon>
        <taxon>Spermatophyta</taxon>
        <taxon>Magnoliopsida</taxon>
        <taxon>eudicotyledons</taxon>
        <taxon>Gunneridae</taxon>
        <taxon>Pentapetalae</taxon>
        <taxon>asterids</taxon>
        <taxon>lamiids</taxon>
        <taxon>Boraginales</taxon>
        <taxon>Boraginaceae</taxon>
        <taxon>Boraginoideae</taxon>
        <taxon>Lithospermeae</taxon>
        <taxon>Lithospermum</taxon>
    </lineage>
</organism>